<dbReference type="EMBL" id="CM037625">
    <property type="protein sequence ID" value="KAH7998471.1"/>
    <property type="molecule type" value="Genomic_DNA"/>
</dbReference>
<gene>
    <name evidence="1" type="ORF">K3G42_017231</name>
</gene>
<protein>
    <submittedName>
        <fullName evidence="1">Uncharacterized protein</fullName>
    </submittedName>
</protein>
<proteinExistence type="predicted"/>
<keyword evidence="2" id="KW-1185">Reference proteome</keyword>
<sequence>MKSSENLQFKINLIERLHDLNIEDANEVDWEVLSSIIGGVPQITSGGEILQAQGYSCSLLEPEDPSR</sequence>
<evidence type="ECO:0000313" key="2">
    <source>
        <dbReference type="Proteomes" id="UP000827872"/>
    </source>
</evidence>
<accession>A0ACB8EZM9</accession>
<organism evidence="1 2">
    <name type="scientific">Sphaerodactylus townsendi</name>
    <dbReference type="NCBI Taxonomy" id="933632"/>
    <lineage>
        <taxon>Eukaryota</taxon>
        <taxon>Metazoa</taxon>
        <taxon>Chordata</taxon>
        <taxon>Craniata</taxon>
        <taxon>Vertebrata</taxon>
        <taxon>Euteleostomi</taxon>
        <taxon>Lepidosauria</taxon>
        <taxon>Squamata</taxon>
        <taxon>Bifurcata</taxon>
        <taxon>Gekkota</taxon>
        <taxon>Sphaerodactylidae</taxon>
        <taxon>Sphaerodactylus</taxon>
    </lineage>
</organism>
<dbReference type="Proteomes" id="UP000827872">
    <property type="component" value="Linkage Group LG12"/>
</dbReference>
<reference evidence="1" key="1">
    <citation type="submission" date="2021-08" db="EMBL/GenBank/DDBJ databases">
        <title>The first chromosome-level gecko genome reveals the dynamic sex chromosomes of Neotropical dwarf geckos (Sphaerodactylidae: Sphaerodactylus).</title>
        <authorList>
            <person name="Pinto B.J."/>
            <person name="Keating S.E."/>
            <person name="Gamble T."/>
        </authorList>
    </citation>
    <scope>NUCLEOTIDE SEQUENCE</scope>
    <source>
        <strain evidence="1">TG3544</strain>
    </source>
</reference>
<evidence type="ECO:0000313" key="1">
    <source>
        <dbReference type="EMBL" id="KAH7998471.1"/>
    </source>
</evidence>
<comment type="caution">
    <text evidence="1">The sequence shown here is derived from an EMBL/GenBank/DDBJ whole genome shotgun (WGS) entry which is preliminary data.</text>
</comment>
<name>A0ACB8EZM9_9SAUR</name>